<dbReference type="Pfam" id="PF00069">
    <property type="entry name" value="Pkinase"/>
    <property type="match status" value="1"/>
</dbReference>
<name>A0A5K0VSP6_9MAGN</name>
<evidence type="ECO:0000259" key="1">
    <source>
        <dbReference type="PROSITE" id="PS50011"/>
    </source>
</evidence>
<dbReference type="PANTHER" id="PTHR45631">
    <property type="entry name" value="OS07G0107800 PROTEIN-RELATED"/>
    <property type="match status" value="1"/>
</dbReference>
<dbReference type="PROSITE" id="PS00108">
    <property type="entry name" value="PROTEIN_KINASE_ST"/>
    <property type="match status" value="1"/>
</dbReference>
<dbReference type="Gene3D" id="1.10.510.10">
    <property type="entry name" value="Transferase(Phosphotransferase) domain 1"/>
    <property type="match status" value="1"/>
</dbReference>
<dbReference type="InterPro" id="IPR011009">
    <property type="entry name" value="Kinase-like_dom_sf"/>
</dbReference>
<organism evidence="2">
    <name type="scientific">Nymphaea colorata</name>
    <name type="common">pocket water lily</name>
    <dbReference type="NCBI Taxonomy" id="210225"/>
    <lineage>
        <taxon>Eukaryota</taxon>
        <taxon>Viridiplantae</taxon>
        <taxon>Streptophyta</taxon>
        <taxon>Embryophyta</taxon>
        <taxon>Tracheophyta</taxon>
        <taxon>Spermatophyta</taxon>
        <taxon>Magnoliopsida</taxon>
        <taxon>Nymphaeales</taxon>
        <taxon>Nymphaeaceae</taxon>
        <taxon>Nymphaea</taxon>
    </lineage>
</organism>
<sequence>MHVGRKPPIIHWDVKTRNILLYDRLEAKIADFGLSKIRVADEILDLPTVVAATPGYIDPDYVKISCYKFVACIYFNAYLQRPLSSTLQQKYKC</sequence>
<dbReference type="SUPFAM" id="SSF56112">
    <property type="entry name" value="Protein kinase-like (PK-like)"/>
    <property type="match status" value="1"/>
</dbReference>
<dbReference type="GO" id="GO:0004672">
    <property type="term" value="F:protein kinase activity"/>
    <property type="evidence" value="ECO:0007669"/>
    <property type="project" value="InterPro"/>
</dbReference>
<dbReference type="PANTHER" id="PTHR45631:SF68">
    <property type="entry name" value="REPEAT FAMILY PROTEIN, PUTATIVE, EXPRESSED-RELATED"/>
    <property type="match status" value="1"/>
</dbReference>
<gene>
    <name evidence="2" type="ORF">NYM_LOCUS1998</name>
</gene>
<evidence type="ECO:0000313" key="2">
    <source>
        <dbReference type="EMBL" id="VVV44076.1"/>
    </source>
</evidence>
<dbReference type="PROSITE" id="PS50011">
    <property type="entry name" value="PROTEIN_KINASE_DOM"/>
    <property type="match status" value="1"/>
</dbReference>
<feature type="domain" description="Protein kinase" evidence="1">
    <location>
        <begin position="1"/>
        <end position="93"/>
    </location>
</feature>
<accession>A0A5K0VSP6</accession>
<dbReference type="Gramene" id="NC1G0131810.1">
    <property type="protein sequence ID" value="NC1G0131810.1:cds"/>
    <property type="gene ID" value="NC1G0131810"/>
</dbReference>
<dbReference type="InterPro" id="IPR008271">
    <property type="entry name" value="Ser/Thr_kinase_AS"/>
</dbReference>
<reference evidence="2" key="1">
    <citation type="submission" date="2019-09" db="EMBL/GenBank/DDBJ databases">
        <authorList>
            <person name="Zhang L."/>
        </authorList>
    </citation>
    <scope>NUCLEOTIDE SEQUENCE</scope>
</reference>
<dbReference type="EMBL" id="LR721774">
    <property type="protein sequence ID" value="VVV44076.1"/>
    <property type="molecule type" value="Genomic_DNA"/>
</dbReference>
<dbReference type="GO" id="GO:0005524">
    <property type="term" value="F:ATP binding"/>
    <property type="evidence" value="ECO:0007669"/>
    <property type="project" value="InterPro"/>
</dbReference>
<proteinExistence type="predicted"/>
<protein>
    <recommendedName>
        <fullName evidence="1">Protein kinase domain-containing protein</fullName>
    </recommendedName>
</protein>
<dbReference type="AlphaFoldDB" id="A0A5K0VSP6"/>
<dbReference type="InterPro" id="IPR000719">
    <property type="entry name" value="Prot_kinase_dom"/>
</dbReference>